<dbReference type="InterPro" id="IPR008753">
    <property type="entry name" value="Peptidase_M13_N"/>
</dbReference>
<organism evidence="10 11">
    <name type="scientific">Romanomermis culicivorax</name>
    <name type="common">Nematode worm</name>
    <dbReference type="NCBI Taxonomy" id="13658"/>
    <lineage>
        <taxon>Eukaryota</taxon>
        <taxon>Metazoa</taxon>
        <taxon>Ecdysozoa</taxon>
        <taxon>Nematoda</taxon>
        <taxon>Enoplea</taxon>
        <taxon>Dorylaimia</taxon>
        <taxon>Mermithida</taxon>
        <taxon>Mermithoidea</taxon>
        <taxon>Mermithidae</taxon>
        <taxon>Romanomermis</taxon>
    </lineage>
</organism>
<dbReference type="Pfam" id="PF01431">
    <property type="entry name" value="Peptidase_M13"/>
    <property type="match status" value="1"/>
</dbReference>
<dbReference type="OMA" id="IYNCHIT"/>
<keyword evidence="10" id="KW-1185">Reference proteome</keyword>
<dbReference type="GO" id="GO:0005886">
    <property type="term" value="C:plasma membrane"/>
    <property type="evidence" value="ECO:0007669"/>
    <property type="project" value="TreeGrafter"/>
</dbReference>
<keyword evidence="3" id="KW-0645">Protease</keyword>
<evidence type="ECO:0000256" key="4">
    <source>
        <dbReference type="ARBA" id="ARBA00022723"/>
    </source>
</evidence>
<protein>
    <submittedName>
        <fullName evidence="11">Peptidase M13 N-terminal domain-containing protein</fullName>
    </submittedName>
</protein>
<dbReference type="WBParaSite" id="nRc.2.0.1.t20750-RA">
    <property type="protein sequence ID" value="nRc.2.0.1.t20750-RA"/>
    <property type="gene ID" value="nRc.2.0.1.g20750"/>
</dbReference>
<evidence type="ECO:0000313" key="10">
    <source>
        <dbReference type="Proteomes" id="UP000887565"/>
    </source>
</evidence>
<evidence type="ECO:0000256" key="5">
    <source>
        <dbReference type="ARBA" id="ARBA00022801"/>
    </source>
</evidence>
<evidence type="ECO:0000259" key="8">
    <source>
        <dbReference type="Pfam" id="PF01431"/>
    </source>
</evidence>
<reference evidence="11" key="1">
    <citation type="submission" date="2022-11" db="UniProtKB">
        <authorList>
            <consortium name="WormBaseParasite"/>
        </authorList>
    </citation>
    <scope>IDENTIFICATION</scope>
</reference>
<dbReference type="InterPro" id="IPR024079">
    <property type="entry name" value="MetalloPept_cat_dom_sf"/>
</dbReference>
<dbReference type="GO" id="GO:0016485">
    <property type="term" value="P:protein processing"/>
    <property type="evidence" value="ECO:0007669"/>
    <property type="project" value="TreeGrafter"/>
</dbReference>
<keyword evidence="7" id="KW-0482">Metalloprotease</keyword>
<dbReference type="PANTHER" id="PTHR11733:SF167">
    <property type="entry name" value="FI17812P1-RELATED"/>
    <property type="match status" value="1"/>
</dbReference>
<evidence type="ECO:0000256" key="3">
    <source>
        <dbReference type="ARBA" id="ARBA00022670"/>
    </source>
</evidence>
<name>A0A915J2W7_ROMCU</name>
<accession>A0A915J2W7</accession>
<proteinExistence type="inferred from homology"/>
<comment type="similarity">
    <text evidence="2">Belongs to the peptidase M13 family.</text>
</comment>
<dbReference type="Gene3D" id="3.40.390.10">
    <property type="entry name" value="Collagenase (Catalytic Domain)"/>
    <property type="match status" value="2"/>
</dbReference>
<dbReference type="AlphaFoldDB" id="A0A915J2W7"/>
<evidence type="ECO:0000256" key="2">
    <source>
        <dbReference type="ARBA" id="ARBA00007357"/>
    </source>
</evidence>
<evidence type="ECO:0000313" key="11">
    <source>
        <dbReference type="WBParaSite" id="nRc.2.0.1.t20750-RA"/>
    </source>
</evidence>
<comment type="cofactor">
    <cofactor evidence="1">
        <name>Zn(2+)</name>
        <dbReference type="ChEBI" id="CHEBI:29105"/>
    </cofactor>
</comment>
<dbReference type="InterPro" id="IPR000718">
    <property type="entry name" value="Peptidase_M13"/>
</dbReference>
<dbReference type="InterPro" id="IPR018497">
    <property type="entry name" value="Peptidase_M13_C"/>
</dbReference>
<dbReference type="Pfam" id="PF05649">
    <property type="entry name" value="Peptidase_M13_N"/>
    <property type="match status" value="1"/>
</dbReference>
<dbReference type="Proteomes" id="UP000887565">
    <property type="component" value="Unplaced"/>
</dbReference>
<dbReference type="GO" id="GO:0046872">
    <property type="term" value="F:metal ion binding"/>
    <property type="evidence" value="ECO:0007669"/>
    <property type="project" value="UniProtKB-KW"/>
</dbReference>
<dbReference type="PROSITE" id="PS51885">
    <property type="entry name" value="NEPRILYSIN"/>
    <property type="match status" value="1"/>
</dbReference>
<evidence type="ECO:0000256" key="6">
    <source>
        <dbReference type="ARBA" id="ARBA00022833"/>
    </source>
</evidence>
<evidence type="ECO:0000259" key="9">
    <source>
        <dbReference type="Pfam" id="PF05649"/>
    </source>
</evidence>
<evidence type="ECO:0000256" key="7">
    <source>
        <dbReference type="ARBA" id="ARBA00023049"/>
    </source>
</evidence>
<keyword evidence="4" id="KW-0479">Metal-binding</keyword>
<dbReference type="PANTHER" id="PTHR11733">
    <property type="entry name" value="ZINC METALLOPROTEASE FAMILY M13 NEPRILYSIN-RELATED"/>
    <property type="match status" value="1"/>
</dbReference>
<keyword evidence="6" id="KW-0862">Zinc</keyword>
<dbReference type="SUPFAM" id="SSF55486">
    <property type="entry name" value="Metalloproteases ('zincins'), catalytic domain"/>
    <property type="match status" value="1"/>
</dbReference>
<feature type="domain" description="Peptidase M13 N-terminal" evidence="9">
    <location>
        <begin position="18"/>
        <end position="103"/>
    </location>
</feature>
<dbReference type="GO" id="GO:0004222">
    <property type="term" value="F:metalloendopeptidase activity"/>
    <property type="evidence" value="ECO:0007669"/>
    <property type="project" value="InterPro"/>
</dbReference>
<keyword evidence="5" id="KW-0378">Hydrolase</keyword>
<evidence type="ECO:0000256" key="1">
    <source>
        <dbReference type="ARBA" id="ARBA00001947"/>
    </source>
</evidence>
<feature type="domain" description="Peptidase M13 C-terminal" evidence="8">
    <location>
        <begin position="135"/>
        <end position="232"/>
    </location>
</feature>
<sequence>MAVAHIHVMFSIYNCHITFNGNAGNIGRSNFCLKKVKSVKMAIGALYVRSQFSVADKREAQKMISNLKKSLRDIFSNSNWMDDVTKRRAIEKVNCMLYLIGYPDLVLNDTALNNYYEKLQSYNRRSFIMIIPSHRYDKNGAPIDWWSPKAAQAFHRKVKCIQKQYDAFVEPLTNRHVNGKLTLGENIADNGGLKCALKGYLRYLNQTRRLEKPLPGLNLTILQTFFVNYATVQNLLDEYSAIKVVDVPRDNNL</sequence>